<evidence type="ECO:0000259" key="1">
    <source>
        <dbReference type="Pfam" id="PF00174"/>
    </source>
</evidence>
<accession>A0A5N6J9I1</accession>
<dbReference type="GO" id="GO:0020037">
    <property type="term" value="F:heme binding"/>
    <property type="evidence" value="ECO:0007669"/>
    <property type="project" value="TreeGrafter"/>
</dbReference>
<evidence type="ECO:0000313" key="3">
    <source>
        <dbReference type="Proteomes" id="UP000326289"/>
    </source>
</evidence>
<name>A0A5N6J9I1_9EURO</name>
<dbReference type="InterPro" id="IPR008335">
    <property type="entry name" value="Mopterin_OxRdtase_euk"/>
</dbReference>
<dbReference type="PANTHER" id="PTHR19372:SF7">
    <property type="entry name" value="SULFITE OXIDASE, MITOCHONDRIAL"/>
    <property type="match status" value="1"/>
</dbReference>
<dbReference type="GO" id="GO:0005739">
    <property type="term" value="C:mitochondrion"/>
    <property type="evidence" value="ECO:0007669"/>
    <property type="project" value="TreeGrafter"/>
</dbReference>
<dbReference type="PANTHER" id="PTHR19372">
    <property type="entry name" value="SULFITE REDUCTASE"/>
    <property type="match status" value="1"/>
</dbReference>
<dbReference type="PRINTS" id="PR00407">
    <property type="entry name" value="EUMOPTERIN"/>
</dbReference>
<proteinExistence type="predicted"/>
<dbReference type="InterPro" id="IPR036374">
    <property type="entry name" value="OxRdtase_Mopterin-bd_sf"/>
</dbReference>
<dbReference type="GO" id="GO:0008482">
    <property type="term" value="F:sulfite oxidase activity"/>
    <property type="evidence" value="ECO:0007669"/>
    <property type="project" value="TreeGrafter"/>
</dbReference>
<organism evidence="2 3">
    <name type="scientific">Aspergillus minisclerotigenes</name>
    <dbReference type="NCBI Taxonomy" id="656917"/>
    <lineage>
        <taxon>Eukaryota</taxon>
        <taxon>Fungi</taxon>
        <taxon>Dikarya</taxon>
        <taxon>Ascomycota</taxon>
        <taxon>Pezizomycotina</taxon>
        <taxon>Eurotiomycetes</taxon>
        <taxon>Eurotiomycetidae</taxon>
        <taxon>Eurotiales</taxon>
        <taxon>Aspergillaceae</taxon>
        <taxon>Aspergillus</taxon>
        <taxon>Aspergillus subgen. Circumdati</taxon>
    </lineage>
</organism>
<gene>
    <name evidence="2" type="ORF">BDV30DRAFT_248197</name>
</gene>
<dbReference type="EMBL" id="ML732785">
    <property type="protein sequence ID" value="KAB8274929.1"/>
    <property type="molecule type" value="Genomic_DNA"/>
</dbReference>
<keyword evidence="3" id="KW-1185">Reference proteome</keyword>
<dbReference type="Proteomes" id="UP000326289">
    <property type="component" value="Unassembled WGS sequence"/>
</dbReference>
<dbReference type="AlphaFoldDB" id="A0A5N6J9I1"/>
<feature type="domain" description="Oxidoreductase molybdopterin-binding" evidence="1">
    <location>
        <begin position="114"/>
        <end position="198"/>
    </location>
</feature>
<dbReference type="InterPro" id="IPR000572">
    <property type="entry name" value="OxRdtase_Mopterin-bd_dom"/>
</dbReference>
<sequence length="310" mass="35620">MSHIEPTRVTFLEDTTYIRDSERKALTEIRPKGFYIRQPPRPYELLDNVTSEEALFQTIDMGAAIVDCDHWTLVVDGLVERPFFINLAQLRRMPWESIISFHECYGSPLTAPTKNGTFVWSDGLDSGMFAGVSADRYQKELPIKKALSLNVLVAYEMNGQPVSTERGGPAKLVVPGWYGTNSTKWLCRLSVEETRSSNPFTTMFYNEVDPTDLSSVRMRPVWEVEPNSMIVRPRPEEMFPCHNHVEVWGGAWDAEEIVRVEFEWQFFRLRVLFSRSGRCIIQVRATDSVGTQQPLSNRRNHVPTVQIQIE</sequence>
<evidence type="ECO:0000313" key="2">
    <source>
        <dbReference type="EMBL" id="KAB8274929.1"/>
    </source>
</evidence>
<dbReference type="Pfam" id="PF00174">
    <property type="entry name" value="Oxidored_molyb"/>
    <property type="match status" value="1"/>
</dbReference>
<dbReference type="SUPFAM" id="SSF56524">
    <property type="entry name" value="Oxidoreductase molybdopterin-binding domain"/>
    <property type="match status" value="1"/>
</dbReference>
<dbReference type="GO" id="GO:0043546">
    <property type="term" value="F:molybdopterin cofactor binding"/>
    <property type="evidence" value="ECO:0007669"/>
    <property type="project" value="TreeGrafter"/>
</dbReference>
<reference evidence="2 3" key="1">
    <citation type="submission" date="2019-04" db="EMBL/GenBank/DDBJ databases">
        <title>Fungal friends and foes A comparative genomics study of 23 Aspergillus species from section Flavi.</title>
        <authorList>
            <consortium name="DOE Joint Genome Institute"/>
            <person name="Kjaerbolling I."/>
            <person name="Vesth T.C."/>
            <person name="Frisvad J.C."/>
            <person name="Nybo J.L."/>
            <person name="Theobald S."/>
            <person name="Kildgaard S."/>
            <person name="Petersen T.I."/>
            <person name="Kuo A."/>
            <person name="Sato A."/>
            <person name="Lyhne E.K."/>
            <person name="Kogle M.E."/>
            <person name="Wiebenga A."/>
            <person name="Kun R.S."/>
            <person name="Lubbers R.J."/>
            <person name="Makela M.R."/>
            <person name="Barry K."/>
            <person name="Chovatia M."/>
            <person name="Clum A."/>
            <person name="Daum C."/>
            <person name="Haridas S."/>
            <person name="He G."/>
            <person name="LaButti K."/>
            <person name="Lipzen A."/>
            <person name="Mondo S."/>
            <person name="Pangilinan J."/>
            <person name="Riley R."/>
            <person name="Salamov A."/>
            <person name="Simmons B.A."/>
            <person name="Magnuson J.K."/>
            <person name="Henrissat B."/>
            <person name="Mortensen U.H."/>
            <person name="Larsen T.O."/>
            <person name="De vries R.P."/>
            <person name="Grigoriev I.V."/>
            <person name="Machida M."/>
            <person name="Baker S.E."/>
            <person name="Andersen M.R."/>
        </authorList>
    </citation>
    <scope>NUCLEOTIDE SEQUENCE [LARGE SCALE GENOMIC DNA]</scope>
    <source>
        <strain evidence="2 3">CBS 117635</strain>
    </source>
</reference>
<dbReference type="GO" id="GO:0006790">
    <property type="term" value="P:sulfur compound metabolic process"/>
    <property type="evidence" value="ECO:0007669"/>
    <property type="project" value="TreeGrafter"/>
</dbReference>
<dbReference type="Gene3D" id="3.90.420.10">
    <property type="entry name" value="Oxidoreductase, molybdopterin-binding domain"/>
    <property type="match status" value="1"/>
</dbReference>
<protein>
    <submittedName>
        <fullName evidence="2">Oxidoreductase, molybdopterin-binding domain-containing protein</fullName>
    </submittedName>
</protein>